<name>E3BPZ9_9VIBR</name>
<sequence length="284" mass="32078">MKKALYKSKKMPVLALLLLGAYPAVSLLGASSPSVSLTPPVKMFDTYATFYQQAQSELEHIFQLDPSENSERIRLFSSLFMDVPYVRNRLIGSSTTEEQLVIDFGALDCFTYLDYVEALRKSNDLNEFRQKLIETRYVKNDVSYLTRRHFFSDWVSENTPNAQDVTGTLTDETQLVSKTLNQAKDGKVYITGLHPKERDITYIPADKINDNVISNLQDGDYIGIYAHTEGLDVSHTGLFFNTPKGPVLRNASSKSTNMKVVDSPFIEYVKDTPGIVVYRAIDRS</sequence>
<feature type="chain" id="PRO_5003167269" description="Lipoprotein" evidence="1">
    <location>
        <begin position="27"/>
        <end position="284"/>
    </location>
</feature>
<comment type="caution">
    <text evidence="2">The sequence shown here is derived from an EMBL/GenBank/DDBJ whole genome shotgun (WGS) entry which is preliminary data.</text>
</comment>
<dbReference type="eggNOG" id="COG2027">
    <property type="taxonomic scope" value="Bacteria"/>
</dbReference>
<dbReference type="AlphaFoldDB" id="E3BPZ9"/>
<keyword evidence="1" id="KW-0732">Signal</keyword>
<proteinExistence type="predicted"/>
<evidence type="ECO:0000313" key="2">
    <source>
        <dbReference type="EMBL" id="EFP94924.1"/>
    </source>
</evidence>
<dbReference type="RefSeq" id="WP_009603261.1">
    <property type="nucleotide sequence ID" value="NZ_AEIU01000111.1"/>
</dbReference>
<dbReference type="Gene3D" id="2.30.260.10">
    <property type="entry name" value="putative xylanase like domain"/>
    <property type="match status" value="1"/>
</dbReference>
<dbReference type="Proteomes" id="UP000002943">
    <property type="component" value="Unassembled WGS sequence"/>
</dbReference>
<gene>
    <name evidence="2" type="ORF">VIBC2010_02616</name>
</gene>
<protein>
    <recommendedName>
        <fullName evidence="4">Lipoprotein</fullName>
    </recommendedName>
</protein>
<accession>E3BPZ9</accession>
<dbReference type="STRING" id="796620.VIBC2010_02616"/>
<dbReference type="EMBL" id="AEIU01000111">
    <property type="protein sequence ID" value="EFP94924.1"/>
    <property type="molecule type" value="Genomic_DNA"/>
</dbReference>
<feature type="signal peptide" evidence="1">
    <location>
        <begin position="1"/>
        <end position="26"/>
    </location>
</feature>
<dbReference type="Pfam" id="PF07313">
    <property type="entry name" value="AmiA-like"/>
    <property type="match status" value="1"/>
</dbReference>
<organism evidence="2 3">
    <name type="scientific">Vibrio caribbeanicus ATCC BAA-2122</name>
    <dbReference type="NCBI Taxonomy" id="796620"/>
    <lineage>
        <taxon>Bacteria</taxon>
        <taxon>Pseudomonadati</taxon>
        <taxon>Pseudomonadota</taxon>
        <taxon>Gammaproteobacteria</taxon>
        <taxon>Vibrionales</taxon>
        <taxon>Vibrionaceae</taxon>
        <taxon>Vibrio</taxon>
    </lineage>
</organism>
<dbReference type="SUPFAM" id="SSF54001">
    <property type="entry name" value="Cysteine proteinases"/>
    <property type="match status" value="1"/>
</dbReference>
<evidence type="ECO:0008006" key="4">
    <source>
        <dbReference type="Google" id="ProtNLM"/>
    </source>
</evidence>
<dbReference type="Gene3D" id="1.10.3670.10">
    <property type="entry name" value="Putative xylanase like domain"/>
    <property type="match status" value="1"/>
</dbReference>
<dbReference type="InterPro" id="IPR038765">
    <property type="entry name" value="Papain-like_cys_pep_sf"/>
</dbReference>
<keyword evidence="3" id="KW-1185">Reference proteome</keyword>
<evidence type="ECO:0000256" key="1">
    <source>
        <dbReference type="SAM" id="SignalP"/>
    </source>
</evidence>
<evidence type="ECO:0000313" key="3">
    <source>
        <dbReference type="Proteomes" id="UP000002943"/>
    </source>
</evidence>
<dbReference type="InterPro" id="IPR010846">
    <property type="entry name" value="AmiA-like"/>
</dbReference>
<reference evidence="2 3" key="1">
    <citation type="journal article" date="2012" name="Int. J. Syst. Evol. Microbiol.">
        <title>Vibrio caribbeanicus sp. nov., isolated from the marine sponge Scleritoderma cyanea.</title>
        <authorList>
            <person name="Hoffmann M."/>
            <person name="Monday S.R."/>
            <person name="Allard M.W."/>
            <person name="Strain E.A."/>
            <person name="Whittaker P."/>
            <person name="Naum M."/>
            <person name="McCarthy P.J."/>
            <person name="Lopez J.V."/>
            <person name="Fischer M."/>
            <person name="Brown E.W."/>
        </authorList>
    </citation>
    <scope>NUCLEOTIDE SEQUENCE [LARGE SCALE GENOMIC DNA]</scope>
    <source>
        <strain evidence="2 3">ATCC BAA-2122</strain>
    </source>
</reference>